<protein>
    <submittedName>
        <fullName evidence="8">Ferredoxin</fullName>
    </submittedName>
</protein>
<keyword evidence="6" id="KW-0411">Iron-sulfur</keyword>
<dbReference type="OrthoDB" id="3215002at2"/>
<keyword evidence="3" id="KW-0479">Metal-binding</keyword>
<dbReference type="PANTHER" id="PTHR36923">
    <property type="entry name" value="FERREDOXIN"/>
    <property type="match status" value="1"/>
</dbReference>
<dbReference type="KEGG" id="mlj:MLAC_02890"/>
<evidence type="ECO:0000256" key="6">
    <source>
        <dbReference type="ARBA" id="ARBA00023014"/>
    </source>
</evidence>
<comment type="cofactor">
    <cofactor evidence="1">
        <name>[3Fe-4S] cluster</name>
        <dbReference type="ChEBI" id="CHEBI:21137"/>
    </cofactor>
</comment>
<name>A0A1X1YVQ3_9MYCO</name>
<accession>A0A1X1YVQ3</accession>
<dbReference type="Gene3D" id="3.30.70.20">
    <property type="match status" value="1"/>
</dbReference>
<keyword evidence="5" id="KW-0408">Iron</keyword>
<evidence type="ECO:0000256" key="1">
    <source>
        <dbReference type="ARBA" id="ARBA00001927"/>
    </source>
</evidence>
<dbReference type="SUPFAM" id="SSF54862">
    <property type="entry name" value="4Fe-4S ferredoxins"/>
    <property type="match status" value="1"/>
</dbReference>
<dbReference type="AlphaFoldDB" id="A0A1X1YVQ3"/>
<evidence type="ECO:0000313" key="9">
    <source>
        <dbReference type="Proteomes" id="UP000466396"/>
    </source>
</evidence>
<evidence type="ECO:0000256" key="7">
    <source>
        <dbReference type="ARBA" id="ARBA00023291"/>
    </source>
</evidence>
<dbReference type="GO" id="GO:0051538">
    <property type="term" value="F:3 iron, 4 sulfur cluster binding"/>
    <property type="evidence" value="ECO:0007669"/>
    <property type="project" value="UniProtKB-KW"/>
</dbReference>
<sequence>MKVDVEFGLCESNGVCVGVIPEVFRLGNERLTVLQPVVTPANESLVREAVRRCPRQAVSVKE</sequence>
<dbReference type="STRING" id="169765.AWC15_11675"/>
<reference evidence="8 9" key="1">
    <citation type="journal article" date="2019" name="Emerg. Microbes Infect.">
        <title>Comprehensive subspecies identification of 175 nontuberculous mycobacteria species based on 7547 genomic profiles.</title>
        <authorList>
            <person name="Matsumoto Y."/>
            <person name="Kinjo T."/>
            <person name="Motooka D."/>
            <person name="Nabeya D."/>
            <person name="Jung N."/>
            <person name="Uechi K."/>
            <person name="Horii T."/>
            <person name="Iida T."/>
            <person name="Fujita J."/>
            <person name="Nakamura S."/>
        </authorList>
    </citation>
    <scope>NUCLEOTIDE SEQUENCE [LARGE SCALE GENOMIC DNA]</scope>
    <source>
        <strain evidence="8 9">JCM 15657</strain>
    </source>
</reference>
<dbReference type="EMBL" id="AP022581">
    <property type="protein sequence ID" value="BBX94995.1"/>
    <property type="molecule type" value="Genomic_DNA"/>
</dbReference>
<dbReference type="PANTHER" id="PTHR36923:SF3">
    <property type="entry name" value="FERREDOXIN"/>
    <property type="match status" value="1"/>
</dbReference>
<keyword evidence="2" id="KW-0813">Transport</keyword>
<organism evidence="8 9">
    <name type="scientific">Mycobacterium lacus</name>
    <dbReference type="NCBI Taxonomy" id="169765"/>
    <lineage>
        <taxon>Bacteria</taxon>
        <taxon>Bacillati</taxon>
        <taxon>Actinomycetota</taxon>
        <taxon>Actinomycetes</taxon>
        <taxon>Mycobacteriales</taxon>
        <taxon>Mycobacteriaceae</taxon>
        <taxon>Mycobacterium</taxon>
    </lineage>
</organism>
<dbReference type="GO" id="GO:0046872">
    <property type="term" value="F:metal ion binding"/>
    <property type="evidence" value="ECO:0007669"/>
    <property type="project" value="UniProtKB-KW"/>
</dbReference>
<keyword evidence="4" id="KW-0249">Electron transport</keyword>
<evidence type="ECO:0000256" key="4">
    <source>
        <dbReference type="ARBA" id="ARBA00022982"/>
    </source>
</evidence>
<dbReference type="InterPro" id="IPR051269">
    <property type="entry name" value="Fe-S_cluster_ET"/>
</dbReference>
<keyword evidence="9" id="KW-1185">Reference proteome</keyword>
<evidence type="ECO:0000256" key="3">
    <source>
        <dbReference type="ARBA" id="ARBA00022723"/>
    </source>
</evidence>
<evidence type="ECO:0000256" key="2">
    <source>
        <dbReference type="ARBA" id="ARBA00022448"/>
    </source>
</evidence>
<dbReference type="Pfam" id="PF13459">
    <property type="entry name" value="Fer4_15"/>
    <property type="match status" value="1"/>
</dbReference>
<evidence type="ECO:0000313" key="8">
    <source>
        <dbReference type="EMBL" id="BBX94995.1"/>
    </source>
</evidence>
<gene>
    <name evidence="8" type="ORF">MLAC_02890</name>
</gene>
<keyword evidence="7" id="KW-0003">3Fe-4S</keyword>
<proteinExistence type="predicted"/>
<dbReference type="Proteomes" id="UP000466396">
    <property type="component" value="Chromosome"/>
</dbReference>
<evidence type="ECO:0000256" key="5">
    <source>
        <dbReference type="ARBA" id="ARBA00023004"/>
    </source>
</evidence>
<dbReference type="RefSeq" id="WP_085155953.1">
    <property type="nucleotide sequence ID" value="NZ_AP022581.1"/>
</dbReference>